<accession>A0ABD0J1A1</accession>
<reference evidence="2 3" key="1">
    <citation type="journal article" date="2023" name="Sci. Data">
        <title>Genome assembly of the Korean intertidal mud-creeper Batillaria attramentaria.</title>
        <authorList>
            <person name="Patra A.K."/>
            <person name="Ho P.T."/>
            <person name="Jun S."/>
            <person name="Lee S.J."/>
            <person name="Kim Y."/>
            <person name="Won Y.J."/>
        </authorList>
    </citation>
    <scope>NUCLEOTIDE SEQUENCE [LARGE SCALE GENOMIC DNA]</scope>
    <source>
        <strain evidence="2">Wonlab-2016</strain>
    </source>
</reference>
<sequence>PQVNLITLTLPGHSATGTATSKAPTGSSKARRRSKSVRCLAAEDLKLRKDSGATGGECCFPPVTPVSVG</sequence>
<keyword evidence="3" id="KW-1185">Reference proteome</keyword>
<dbReference type="AlphaFoldDB" id="A0ABD0J1A1"/>
<feature type="compositionally biased region" description="Polar residues" evidence="1">
    <location>
        <begin position="15"/>
        <end position="26"/>
    </location>
</feature>
<dbReference type="EMBL" id="JACVVK020000756">
    <property type="protein sequence ID" value="KAK7448746.1"/>
    <property type="molecule type" value="Genomic_DNA"/>
</dbReference>
<feature type="non-terminal residue" evidence="2">
    <location>
        <position position="69"/>
    </location>
</feature>
<feature type="non-terminal residue" evidence="2">
    <location>
        <position position="1"/>
    </location>
</feature>
<gene>
    <name evidence="2" type="ORF">BaRGS_00040070</name>
</gene>
<feature type="region of interest" description="Disordered" evidence="1">
    <location>
        <begin position="1"/>
        <end position="35"/>
    </location>
</feature>
<protein>
    <submittedName>
        <fullName evidence="2">Uncharacterized protein</fullName>
    </submittedName>
</protein>
<dbReference type="Proteomes" id="UP001519460">
    <property type="component" value="Unassembled WGS sequence"/>
</dbReference>
<organism evidence="2 3">
    <name type="scientific">Batillaria attramentaria</name>
    <dbReference type="NCBI Taxonomy" id="370345"/>
    <lineage>
        <taxon>Eukaryota</taxon>
        <taxon>Metazoa</taxon>
        <taxon>Spiralia</taxon>
        <taxon>Lophotrochozoa</taxon>
        <taxon>Mollusca</taxon>
        <taxon>Gastropoda</taxon>
        <taxon>Caenogastropoda</taxon>
        <taxon>Sorbeoconcha</taxon>
        <taxon>Cerithioidea</taxon>
        <taxon>Batillariidae</taxon>
        <taxon>Batillaria</taxon>
    </lineage>
</organism>
<comment type="caution">
    <text evidence="2">The sequence shown here is derived from an EMBL/GenBank/DDBJ whole genome shotgun (WGS) entry which is preliminary data.</text>
</comment>
<proteinExistence type="predicted"/>
<name>A0ABD0J1A1_9CAEN</name>
<evidence type="ECO:0000313" key="3">
    <source>
        <dbReference type="Proteomes" id="UP001519460"/>
    </source>
</evidence>
<evidence type="ECO:0000256" key="1">
    <source>
        <dbReference type="SAM" id="MobiDB-lite"/>
    </source>
</evidence>
<evidence type="ECO:0000313" key="2">
    <source>
        <dbReference type="EMBL" id="KAK7448746.1"/>
    </source>
</evidence>